<comment type="catalytic activity">
    <reaction evidence="3">
        <text>adenosine + phosphate = alpha-D-ribose 1-phosphate + adenine</text>
        <dbReference type="Rhea" id="RHEA:27642"/>
        <dbReference type="ChEBI" id="CHEBI:16335"/>
        <dbReference type="ChEBI" id="CHEBI:16708"/>
        <dbReference type="ChEBI" id="CHEBI:43474"/>
        <dbReference type="ChEBI" id="CHEBI:57720"/>
        <dbReference type="EC" id="2.4.2.1"/>
    </reaction>
</comment>
<dbReference type="HAMAP" id="MF_01537">
    <property type="entry name" value="Nucleos_phosphorylase_PpnP"/>
    <property type="match status" value="1"/>
</dbReference>
<evidence type="ECO:0000256" key="1">
    <source>
        <dbReference type="ARBA" id="ARBA00022676"/>
    </source>
</evidence>
<organism evidence="4 5">
    <name type="scientific">Pseudomonas syringae pv. coryli</name>
    <dbReference type="NCBI Taxonomy" id="317659"/>
    <lineage>
        <taxon>Bacteria</taxon>
        <taxon>Pseudomonadati</taxon>
        <taxon>Pseudomonadota</taxon>
        <taxon>Gammaproteobacteria</taxon>
        <taxon>Pseudomonadales</taxon>
        <taxon>Pseudomonadaceae</taxon>
        <taxon>Pseudomonas</taxon>
    </lineage>
</organism>
<dbReference type="PANTHER" id="PTHR36540">
    <property type="entry name" value="PYRIMIDINE/PURINE NUCLEOSIDE PHOSPHORYLASE"/>
    <property type="match status" value="1"/>
</dbReference>
<dbReference type="SUPFAM" id="SSF51182">
    <property type="entry name" value="RmlC-like cupins"/>
    <property type="match status" value="1"/>
</dbReference>
<comment type="catalytic activity">
    <reaction evidence="3">
        <text>xanthosine + phosphate = alpha-D-ribose 1-phosphate + xanthine</text>
        <dbReference type="Rhea" id="RHEA:27638"/>
        <dbReference type="ChEBI" id="CHEBI:17712"/>
        <dbReference type="ChEBI" id="CHEBI:18107"/>
        <dbReference type="ChEBI" id="CHEBI:43474"/>
        <dbReference type="ChEBI" id="CHEBI:57720"/>
        <dbReference type="EC" id="2.4.2.1"/>
    </reaction>
</comment>
<comment type="function">
    <text evidence="3">Catalyzes the phosphorolysis of diverse nucleosides, yielding D-ribose 1-phosphate and the respective free bases. Can use uridine, adenosine, guanosine, cytidine, thymidine, inosine and xanthosine as substrates. Also catalyzes the reverse reactions.</text>
</comment>
<comment type="catalytic activity">
    <reaction evidence="3">
        <text>cytidine + phosphate = cytosine + alpha-D-ribose 1-phosphate</text>
        <dbReference type="Rhea" id="RHEA:52540"/>
        <dbReference type="ChEBI" id="CHEBI:16040"/>
        <dbReference type="ChEBI" id="CHEBI:17562"/>
        <dbReference type="ChEBI" id="CHEBI:43474"/>
        <dbReference type="ChEBI" id="CHEBI:57720"/>
        <dbReference type="EC" id="2.4.2.2"/>
    </reaction>
</comment>
<dbReference type="CDD" id="cd20296">
    <property type="entry name" value="cupin_PpnP-like"/>
    <property type="match status" value="1"/>
</dbReference>
<dbReference type="EC" id="2.4.2.1" evidence="3"/>
<comment type="similarity">
    <text evidence="3">Belongs to the nucleoside phosphorylase PpnP family.</text>
</comment>
<protein>
    <recommendedName>
        <fullName evidence="3">Pyrimidine/purine nucleoside phosphorylase</fullName>
        <ecNumber evidence="3">2.4.2.1</ecNumber>
        <ecNumber evidence="3">2.4.2.2</ecNumber>
    </recommendedName>
    <alternativeName>
        <fullName evidence="3">Adenosine phosphorylase</fullName>
    </alternativeName>
    <alternativeName>
        <fullName evidence="3">Cytidine phosphorylase</fullName>
    </alternativeName>
    <alternativeName>
        <fullName evidence="3">Guanosine phosphorylase</fullName>
    </alternativeName>
    <alternativeName>
        <fullName evidence="3">Inosine phosphorylase</fullName>
    </alternativeName>
    <alternativeName>
        <fullName evidence="3">Thymidine phosphorylase</fullName>
    </alternativeName>
    <alternativeName>
        <fullName evidence="3">Uridine phosphorylase</fullName>
    </alternativeName>
    <alternativeName>
        <fullName evidence="3">Xanthosine phosphorylase</fullName>
    </alternativeName>
</protein>
<dbReference type="EMBL" id="LJQC01001108">
    <property type="protein sequence ID" value="KPW85322.1"/>
    <property type="molecule type" value="Genomic_DNA"/>
</dbReference>
<dbReference type="PATRIC" id="fig|317659.3.peg.5294"/>
<keyword evidence="2 3" id="KW-0808">Transferase</keyword>
<dbReference type="GO" id="GO:0047975">
    <property type="term" value="F:guanosine phosphorylase activity"/>
    <property type="evidence" value="ECO:0007669"/>
    <property type="project" value="RHEA"/>
</dbReference>
<evidence type="ECO:0000313" key="4">
    <source>
        <dbReference type="EMBL" id="KPW85322.1"/>
    </source>
</evidence>
<proteinExistence type="inferred from homology"/>
<dbReference type="InterPro" id="IPR009664">
    <property type="entry name" value="Ppnp"/>
</dbReference>
<evidence type="ECO:0000256" key="2">
    <source>
        <dbReference type="ARBA" id="ARBA00022679"/>
    </source>
</evidence>
<dbReference type="AlphaFoldDB" id="A0A0P9NLB0"/>
<evidence type="ECO:0000256" key="3">
    <source>
        <dbReference type="HAMAP-Rule" id="MF_01537"/>
    </source>
</evidence>
<comment type="catalytic activity">
    <reaction evidence="3">
        <text>thymidine + phosphate = 2-deoxy-alpha-D-ribose 1-phosphate + thymine</text>
        <dbReference type="Rhea" id="RHEA:16037"/>
        <dbReference type="ChEBI" id="CHEBI:17748"/>
        <dbReference type="ChEBI" id="CHEBI:17821"/>
        <dbReference type="ChEBI" id="CHEBI:43474"/>
        <dbReference type="ChEBI" id="CHEBI:57259"/>
        <dbReference type="EC" id="2.4.2.2"/>
    </reaction>
</comment>
<dbReference type="EC" id="2.4.2.2" evidence="3"/>
<keyword evidence="5" id="KW-1185">Reference proteome</keyword>
<dbReference type="GO" id="GO:0004731">
    <property type="term" value="F:purine-nucleoside phosphorylase activity"/>
    <property type="evidence" value="ECO:0007669"/>
    <property type="project" value="UniProtKB-UniRule"/>
</dbReference>
<comment type="catalytic activity">
    <reaction evidence="3">
        <text>inosine + phosphate = alpha-D-ribose 1-phosphate + hypoxanthine</text>
        <dbReference type="Rhea" id="RHEA:27646"/>
        <dbReference type="ChEBI" id="CHEBI:17368"/>
        <dbReference type="ChEBI" id="CHEBI:17596"/>
        <dbReference type="ChEBI" id="CHEBI:43474"/>
        <dbReference type="ChEBI" id="CHEBI:57720"/>
        <dbReference type="EC" id="2.4.2.1"/>
    </reaction>
</comment>
<comment type="catalytic activity">
    <reaction evidence="3">
        <text>a purine D-ribonucleoside + phosphate = a purine nucleobase + alpha-D-ribose 1-phosphate</text>
        <dbReference type="Rhea" id="RHEA:19805"/>
        <dbReference type="ChEBI" id="CHEBI:26386"/>
        <dbReference type="ChEBI" id="CHEBI:43474"/>
        <dbReference type="ChEBI" id="CHEBI:57720"/>
        <dbReference type="ChEBI" id="CHEBI:142355"/>
        <dbReference type="EC" id="2.4.2.1"/>
    </reaction>
</comment>
<gene>
    <name evidence="3" type="primary">ppnP</name>
    <name evidence="4" type="ORF">ALO75_03385</name>
</gene>
<dbReference type="Proteomes" id="UP000051335">
    <property type="component" value="Unassembled WGS sequence"/>
</dbReference>
<keyword evidence="1 3" id="KW-0328">Glycosyltransferase</keyword>
<comment type="catalytic activity">
    <reaction evidence="3">
        <text>guanosine + phosphate = alpha-D-ribose 1-phosphate + guanine</text>
        <dbReference type="Rhea" id="RHEA:13233"/>
        <dbReference type="ChEBI" id="CHEBI:16235"/>
        <dbReference type="ChEBI" id="CHEBI:16750"/>
        <dbReference type="ChEBI" id="CHEBI:43474"/>
        <dbReference type="ChEBI" id="CHEBI:57720"/>
        <dbReference type="EC" id="2.4.2.1"/>
    </reaction>
</comment>
<sequence>MECRCRSTLRQHRPARGVTSFTVLGILASHFQPFQKESPMFKVNEYFDGTVKSIAFTQADGEATIGVMAAGEYEFGTAQREIMHVISGELSVKLPDSTDWETFATGNQFNVPANSKFQIKVKVDTAYLCEYR</sequence>
<dbReference type="PANTHER" id="PTHR36540:SF1">
    <property type="entry name" value="PYRIMIDINE_PURINE NUCLEOSIDE PHOSPHORYLASE"/>
    <property type="match status" value="1"/>
</dbReference>
<accession>A0A0P9NLB0</accession>
<dbReference type="GO" id="GO:0004850">
    <property type="term" value="F:uridine phosphorylase activity"/>
    <property type="evidence" value="ECO:0007669"/>
    <property type="project" value="RHEA"/>
</dbReference>
<dbReference type="Gene3D" id="2.60.120.10">
    <property type="entry name" value="Jelly Rolls"/>
    <property type="match status" value="1"/>
</dbReference>
<dbReference type="GO" id="GO:0005829">
    <property type="term" value="C:cytosol"/>
    <property type="evidence" value="ECO:0007669"/>
    <property type="project" value="TreeGrafter"/>
</dbReference>
<comment type="caution">
    <text evidence="4">The sequence shown here is derived from an EMBL/GenBank/DDBJ whole genome shotgun (WGS) entry which is preliminary data.</text>
</comment>
<dbReference type="FunFam" id="2.60.120.10:FF:000016">
    <property type="entry name" value="Pyrimidine/purine nucleoside phosphorylase"/>
    <property type="match status" value="1"/>
</dbReference>
<comment type="catalytic activity">
    <reaction evidence="3">
        <text>uridine + phosphate = alpha-D-ribose 1-phosphate + uracil</text>
        <dbReference type="Rhea" id="RHEA:24388"/>
        <dbReference type="ChEBI" id="CHEBI:16704"/>
        <dbReference type="ChEBI" id="CHEBI:17568"/>
        <dbReference type="ChEBI" id="CHEBI:43474"/>
        <dbReference type="ChEBI" id="CHEBI:57720"/>
        <dbReference type="EC" id="2.4.2.2"/>
    </reaction>
</comment>
<name>A0A0P9NLB0_9PSED</name>
<dbReference type="Pfam" id="PF06865">
    <property type="entry name" value="Ppnp"/>
    <property type="match status" value="1"/>
</dbReference>
<dbReference type="GO" id="GO:0009032">
    <property type="term" value="F:thymidine phosphorylase activity"/>
    <property type="evidence" value="ECO:0007669"/>
    <property type="project" value="RHEA"/>
</dbReference>
<dbReference type="InterPro" id="IPR014710">
    <property type="entry name" value="RmlC-like_jellyroll"/>
</dbReference>
<reference evidence="4 5" key="1">
    <citation type="submission" date="2015-09" db="EMBL/GenBank/DDBJ databases">
        <title>Genome announcement of multiple Pseudomonas syringae strains.</title>
        <authorList>
            <person name="Thakur S."/>
            <person name="Wang P.W."/>
            <person name="Gong Y."/>
            <person name="Weir B.S."/>
            <person name="Guttman D.S."/>
        </authorList>
    </citation>
    <scope>NUCLEOTIDE SEQUENCE [LARGE SCALE GENOMIC DNA]</scope>
    <source>
        <strain evidence="4 5">ICMP17001</strain>
    </source>
</reference>
<evidence type="ECO:0000313" key="5">
    <source>
        <dbReference type="Proteomes" id="UP000051335"/>
    </source>
</evidence>
<dbReference type="InterPro" id="IPR011051">
    <property type="entry name" value="RmlC_Cupin_sf"/>
</dbReference>